<feature type="transmembrane region" description="Helical" evidence="7">
    <location>
        <begin position="263"/>
        <end position="282"/>
    </location>
</feature>
<evidence type="ECO:0000313" key="9">
    <source>
        <dbReference type="EMBL" id="MQW08033.1"/>
    </source>
</evidence>
<dbReference type="EMBL" id="WISP01000198">
    <property type="protein sequence ID" value="MQW08033.1"/>
    <property type="molecule type" value="Genomic_DNA"/>
</dbReference>
<feature type="transmembrane region" description="Helical" evidence="7">
    <location>
        <begin position="173"/>
        <end position="193"/>
    </location>
</feature>
<evidence type="ECO:0000256" key="7">
    <source>
        <dbReference type="SAM" id="Phobius"/>
    </source>
</evidence>
<feature type="transmembrane region" description="Helical" evidence="7">
    <location>
        <begin position="221"/>
        <end position="239"/>
    </location>
</feature>
<evidence type="ECO:0000259" key="8">
    <source>
        <dbReference type="PROSITE" id="PS50850"/>
    </source>
</evidence>
<comment type="subcellular location">
    <subcellularLocation>
        <location evidence="2">Membrane</location>
        <topology evidence="2">Multi-pass membrane protein</topology>
    </subcellularLocation>
</comment>
<dbReference type="InterPro" id="IPR005829">
    <property type="entry name" value="Sugar_transporter_CS"/>
</dbReference>
<dbReference type="InterPro" id="IPR020846">
    <property type="entry name" value="MFS_dom"/>
</dbReference>
<dbReference type="PROSITE" id="PS50850">
    <property type="entry name" value="MFS"/>
    <property type="match status" value="1"/>
</dbReference>
<dbReference type="Pfam" id="PF07690">
    <property type="entry name" value="MFS_1"/>
    <property type="match status" value="1"/>
</dbReference>
<evidence type="ECO:0000256" key="4">
    <source>
        <dbReference type="ARBA" id="ARBA00022692"/>
    </source>
</evidence>
<dbReference type="PANTHER" id="PTHR24002">
    <property type="entry name" value="SOLUTE CARRIER FAMILY 22 MEMBER 18"/>
    <property type="match status" value="1"/>
</dbReference>
<evidence type="ECO:0000256" key="6">
    <source>
        <dbReference type="ARBA" id="ARBA00023136"/>
    </source>
</evidence>
<accession>A0A6A7ZYS8</accession>
<reference evidence="9" key="1">
    <citation type="journal article" date="2013" name="Genome Biol.">
        <title>Comparative genomics of the core and accessory genomes of 48 Sinorhizobium strains comprising five genospecies.</title>
        <authorList>
            <person name="Sugawara M."/>
            <person name="Epstein B."/>
            <person name="Badgley B.D."/>
            <person name="Unno T."/>
            <person name="Xu L."/>
            <person name="Reese J."/>
            <person name="Gyaneshwar P."/>
            <person name="Denny R."/>
            <person name="Mudge J."/>
            <person name="Bharti A.K."/>
            <person name="Farmer A.D."/>
            <person name="May G.D."/>
            <person name="Woodward J.E."/>
            <person name="Medigue C."/>
            <person name="Vallenet D."/>
            <person name="Lajus A."/>
            <person name="Rouy Z."/>
            <person name="Martinez-Vaz B."/>
            <person name="Tiffin P."/>
            <person name="Young N.D."/>
            <person name="Sadowsky M.J."/>
        </authorList>
    </citation>
    <scope>NUCLEOTIDE SEQUENCE</scope>
    <source>
        <strain evidence="9">M30</strain>
    </source>
</reference>
<dbReference type="InterPro" id="IPR001958">
    <property type="entry name" value="Tet-R_TetA/multi-R_MdtG-like"/>
</dbReference>
<name>A0A6A7ZYS8_RHIML</name>
<dbReference type="PROSITE" id="PS00216">
    <property type="entry name" value="SUGAR_TRANSPORT_1"/>
    <property type="match status" value="1"/>
</dbReference>
<protein>
    <submittedName>
        <fullName evidence="9">MFS transporter</fullName>
    </submittedName>
</protein>
<feature type="transmembrane region" description="Helical" evidence="7">
    <location>
        <begin position="380"/>
        <end position="399"/>
    </location>
</feature>
<feature type="transmembrane region" description="Helical" evidence="7">
    <location>
        <begin position="294"/>
        <end position="312"/>
    </location>
</feature>
<dbReference type="CDD" id="cd17330">
    <property type="entry name" value="MFS_SLC46_TetA_like"/>
    <property type="match status" value="1"/>
</dbReference>
<sequence length="419" mass="43610">MMAHPLPEKNAGGSNGLDWRLLLPVFVITGLYAAGIGAVLPVLPFHLREMGANPFVFGIVLATEALSQFAAAPLLGQLSDRFGRRNVLLASQALAVTSLLLLALAQNILIVLLARFLFGPTAGNFSAAAAYAADNSSPTARRRAIGIVSAGGGLGAIVGAVLSSILSDVSLTAPIYLALGMSAIGIAVTFFGMKDGPAAGSRVIETDREQHSLRAIGSSPVIRVLAAVMLCHFLAYGMYTSQLPMFLGERFTWNGHAFGTRELSYLIAADGMINIFVQLLLLRWLDRFFSERGMIVLIFALVGTGFLCAGLASTIPALAFAVLCVSTGDALAKPTYIAALSNRVPSDRQGVVIGTGQALGAMTDIVSPVLAGIILGLGFYGAWIGAVVAIALAGAVVAATRLPHHGIERAASASDLRIR</sequence>
<dbReference type="PRINTS" id="PR01035">
    <property type="entry name" value="TCRTETA"/>
</dbReference>
<keyword evidence="4 7" id="KW-0812">Transmembrane</keyword>
<feature type="transmembrane region" description="Helical" evidence="7">
    <location>
        <begin position="21"/>
        <end position="43"/>
    </location>
</feature>
<dbReference type="InterPro" id="IPR011701">
    <property type="entry name" value="MFS"/>
</dbReference>
<gene>
    <name evidence="9" type="ORF">GHK45_31110</name>
</gene>
<dbReference type="PANTHER" id="PTHR24002:SF3">
    <property type="entry name" value="SOLUTE CARRIER FAMILY 22 MEMBER 18"/>
    <property type="match status" value="1"/>
</dbReference>
<dbReference type="InterPro" id="IPR036259">
    <property type="entry name" value="MFS_trans_sf"/>
</dbReference>
<dbReference type="GO" id="GO:0022857">
    <property type="term" value="F:transmembrane transporter activity"/>
    <property type="evidence" value="ECO:0007669"/>
    <property type="project" value="InterPro"/>
</dbReference>
<keyword evidence="6 7" id="KW-0472">Membrane</keyword>
<feature type="domain" description="Major facilitator superfamily (MFS) profile" evidence="8">
    <location>
        <begin position="21"/>
        <end position="406"/>
    </location>
</feature>
<evidence type="ECO:0000256" key="2">
    <source>
        <dbReference type="ARBA" id="ARBA00004141"/>
    </source>
</evidence>
<feature type="transmembrane region" description="Helical" evidence="7">
    <location>
        <begin position="145"/>
        <end position="167"/>
    </location>
</feature>
<dbReference type="GO" id="GO:0016020">
    <property type="term" value="C:membrane"/>
    <property type="evidence" value="ECO:0007669"/>
    <property type="project" value="UniProtKB-SubCell"/>
</dbReference>
<evidence type="ECO:0000256" key="5">
    <source>
        <dbReference type="ARBA" id="ARBA00022989"/>
    </source>
</evidence>
<evidence type="ECO:0000256" key="1">
    <source>
        <dbReference type="ARBA" id="ARBA00003279"/>
    </source>
</evidence>
<dbReference type="AlphaFoldDB" id="A0A6A7ZYS8"/>
<keyword evidence="5 7" id="KW-1133">Transmembrane helix</keyword>
<proteinExistence type="inferred from homology"/>
<dbReference type="SUPFAM" id="SSF103473">
    <property type="entry name" value="MFS general substrate transporter"/>
    <property type="match status" value="1"/>
</dbReference>
<organism evidence="9">
    <name type="scientific">Rhizobium meliloti</name>
    <name type="common">Ensifer meliloti</name>
    <name type="synonym">Sinorhizobium meliloti</name>
    <dbReference type="NCBI Taxonomy" id="382"/>
    <lineage>
        <taxon>Bacteria</taxon>
        <taxon>Pseudomonadati</taxon>
        <taxon>Pseudomonadota</taxon>
        <taxon>Alphaproteobacteria</taxon>
        <taxon>Hyphomicrobiales</taxon>
        <taxon>Rhizobiaceae</taxon>
        <taxon>Sinorhizobium/Ensifer group</taxon>
        <taxon>Sinorhizobium</taxon>
    </lineage>
</organism>
<comment type="caution">
    <text evidence="9">The sequence shown here is derived from an EMBL/GenBank/DDBJ whole genome shotgun (WGS) entry which is preliminary data.</text>
</comment>
<feature type="transmembrane region" description="Helical" evidence="7">
    <location>
        <begin position="55"/>
        <end position="75"/>
    </location>
</feature>
<evidence type="ECO:0000256" key="3">
    <source>
        <dbReference type="ARBA" id="ARBA00007520"/>
    </source>
</evidence>
<comment type="function">
    <text evidence="1">Resistance to tetracycline by an active tetracycline efflux. This is an energy-dependent process that decreases the accumulation of the antibiotic in whole cells. This protein functions as a metal-tetracycline/H(+) antiporter.</text>
</comment>
<dbReference type="Gene3D" id="1.20.1250.20">
    <property type="entry name" value="MFS general substrate transporter like domains"/>
    <property type="match status" value="1"/>
</dbReference>
<comment type="similarity">
    <text evidence="3">Belongs to the major facilitator superfamily. TCR/Tet family.</text>
</comment>